<proteinExistence type="predicted"/>
<gene>
    <name evidence="1" type="ORF">MILVUS5_LOCUS16681</name>
</gene>
<dbReference type="Proteomes" id="UP001177021">
    <property type="component" value="Unassembled WGS sequence"/>
</dbReference>
<dbReference type="EMBL" id="CASHSV030000109">
    <property type="protein sequence ID" value="CAJ2648307.1"/>
    <property type="molecule type" value="Genomic_DNA"/>
</dbReference>
<sequence>MDKEGGSVSKPPLLTGPENYDYWKSRMEAFIKSIDSRTWKAVLRGWEPPMVLDKDGKKTDVKKPYDEWTKDEDDLALGNSKALYAIFNAHEGTSKVKLSKLQMLKTNFENLRMKEEESIHDFQMNVLDFANSFDALGKPISDEELVGKILRSLPKRFDMKSSQILQLEMEKSNLLCKIAEQGEEVTKLNADLDQVTKVAKMMTKGTDAFEEMLQRQNYGKPKPIGFEHERVKQQMKFNNATIHTPINSTFVSGGLSQQLMGHPMPRFYNWTCHHCGRKGHIRPFCYRLHGYPRRVHQEFYTPAFSNVTTRKEWREKKKITGLIAHTSLIASSRETWYFDSGCSRHMTGVEHYLEDLKSYATSFVTFGDGAKGEIKGVGKLANHGLPKLDNVLLVKGLKANLISISQLCDQGMKVNFTKAECLVTNEQGELLMKEVRSRDNCYLWIPKEEGLSTCFISKEDEVKLWHQKLGHLHLKGMKKAIAEEAIRGLPKLKIEEGSICGECQIGKQTKMSHPKLQHLTTTRVLELLHIDLMGPMQVESLGGKRYAFVMVDDFSRFTWIEFLKDKSESFDAFKELCLQLQREKNSAIVRIRSDHAPITPQQNGVVERKNRTIQESAKVMLHAKHLPYQFWAEAMHTACYIHNRVTLRTGTSTTLYELWKGRKPTVKHFHVFGSKCYILSDREHRRKMDPKSEEGLFLGYSTNNRAYRVYNQRTKVIVESINVVIDDLTSAKTSDTEEDVATTLPTSEEAVAEKESDSDDESTIPTPGPVSKVPSIRIQKNHPKDLIIGNPNQGIATRRTNEVVTNSCFVSKIEPKNVKEALTDEFWIEAMQDELTQFRRSDVWDLVPRPNCGNVIGTKWVFKNKSDENGVVTRNKARLVAQGYTQVEGLDFDETFAPVARLESIRLLLGITCIFKFKLYQMDVKSAFLNGYLHEEVYVEQPKGFVDPANPDHVYKLKKALYGLKQAPRAWYERLTNFLVSQGYRKGGQDKTLFVKEQEEKLMIAQIYVDDIVFGGMSEKMVQHFVQQMQSEFEMSLVGELTFFLGLQVKQMEDTIFVSQSKYAKNMIKKFGMDTAAHKRTPAATHLKLTKDENGIDVDQSLYRSMIGSLLYLTASRPDITFAVGVCARYQAKPKMSHLVQVKRILKYIGHQ</sequence>
<comment type="caution">
    <text evidence="1">The sequence shown here is derived from an EMBL/GenBank/DDBJ whole genome shotgun (WGS) entry which is preliminary data.</text>
</comment>
<evidence type="ECO:0000313" key="2">
    <source>
        <dbReference type="Proteomes" id="UP001177021"/>
    </source>
</evidence>
<name>A0ACB0JT76_TRIPR</name>
<protein>
    <submittedName>
        <fullName evidence="1">Uncharacterized protein</fullName>
    </submittedName>
</protein>
<organism evidence="1 2">
    <name type="scientific">Trifolium pratense</name>
    <name type="common">Red clover</name>
    <dbReference type="NCBI Taxonomy" id="57577"/>
    <lineage>
        <taxon>Eukaryota</taxon>
        <taxon>Viridiplantae</taxon>
        <taxon>Streptophyta</taxon>
        <taxon>Embryophyta</taxon>
        <taxon>Tracheophyta</taxon>
        <taxon>Spermatophyta</taxon>
        <taxon>Magnoliopsida</taxon>
        <taxon>eudicotyledons</taxon>
        <taxon>Gunneridae</taxon>
        <taxon>Pentapetalae</taxon>
        <taxon>rosids</taxon>
        <taxon>fabids</taxon>
        <taxon>Fabales</taxon>
        <taxon>Fabaceae</taxon>
        <taxon>Papilionoideae</taxon>
        <taxon>50 kb inversion clade</taxon>
        <taxon>NPAAA clade</taxon>
        <taxon>Hologalegina</taxon>
        <taxon>IRL clade</taxon>
        <taxon>Trifolieae</taxon>
        <taxon>Trifolium</taxon>
    </lineage>
</organism>
<evidence type="ECO:0000313" key="1">
    <source>
        <dbReference type="EMBL" id="CAJ2648307.1"/>
    </source>
</evidence>
<reference evidence="1" key="1">
    <citation type="submission" date="2023-10" db="EMBL/GenBank/DDBJ databases">
        <authorList>
            <person name="Rodriguez Cubillos JULIANA M."/>
            <person name="De Vega J."/>
        </authorList>
    </citation>
    <scope>NUCLEOTIDE SEQUENCE</scope>
</reference>
<accession>A0ACB0JT76</accession>
<keyword evidence="2" id="KW-1185">Reference proteome</keyword>